<accession>Q2H9U5</accession>
<dbReference type="HOGENOM" id="CLU_1089900_0_0_1"/>
<sequence length="255" mass="28158">MLPLPLTTANGGRYSATSRNKAYTTRDCLVRADIAGIGATERCYDQAPSLTERLRAPLYAQSDSDKSREKGGSDCRTNFDLDPDLKRGSSWPPQISNRPPNGPEIEEIGTRTEPSLHPHDNFNDISDSDLSFCLLEERAFLLTSVWRYCRGTDRTDTVVLMPGAQPRLRHNLQGSSAPRHASPDSFGAEPIMNCRDLSLTFPPNNFSNPRVDGIPPFWIAKTAGFLIHALSASAARQRHRLFVVALPTKLPAELA</sequence>
<proteinExistence type="predicted"/>
<dbReference type="AlphaFoldDB" id="Q2H9U5"/>
<dbReference type="RefSeq" id="XP_001229525.1">
    <property type="nucleotide sequence ID" value="XM_001229524.1"/>
</dbReference>
<keyword evidence="3" id="KW-1185">Reference proteome</keyword>
<dbReference type="VEuPathDB" id="FungiDB:CHGG_03009"/>
<organism evidence="2 3">
    <name type="scientific">Chaetomium globosum (strain ATCC 6205 / CBS 148.51 / DSM 1962 / NBRC 6347 / NRRL 1970)</name>
    <name type="common">Soil fungus</name>
    <dbReference type="NCBI Taxonomy" id="306901"/>
    <lineage>
        <taxon>Eukaryota</taxon>
        <taxon>Fungi</taxon>
        <taxon>Dikarya</taxon>
        <taxon>Ascomycota</taxon>
        <taxon>Pezizomycotina</taxon>
        <taxon>Sordariomycetes</taxon>
        <taxon>Sordariomycetidae</taxon>
        <taxon>Sordariales</taxon>
        <taxon>Chaetomiaceae</taxon>
        <taxon>Chaetomium</taxon>
    </lineage>
</organism>
<evidence type="ECO:0000313" key="3">
    <source>
        <dbReference type="Proteomes" id="UP000001056"/>
    </source>
</evidence>
<protein>
    <submittedName>
        <fullName evidence="2">Uncharacterized protein</fullName>
    </submittedName>
</protein>
<dbReference type="Proteomes" id="UP000001056">
    <property type="component" value="Unassembled WGS sequence"/>
</dbReference>
<feature type="compositionally biased region" description="Basic and acidic residues" evidence="1">
    <location>
        <begin position="63"/>
        <end position="87"/>
    </location>
</feature>
<feature type="region of interest" description="Disordered" evidence="1">
    <location>
        <begin position="56"/>
        <end position="106"/>
    </location>
</feature>
<name>Q2H9U5_CHAGB</name>
<reference evidence="3" key="1">
    <citation type="journal article" date="2015" name="Genome Announc.">
        <title>Draft genome sequence of the cellulolytic fungus Chaetomium globosum.</title>
        <authorList>
            <person name="Cuomo C.A."/>
            <person name="Untereiner W.A."/>
            <person name="Ma L.-J."/>
            <person name="Grabherr M."/>
            <person name="Birren B.W."/>
        </authorList>
    </citation>
    <scope>NUCLEOTIDE SEQUENCE [LARGE SCALE GENOMIC DNA]</scope>
    <source>
        <strain evidence="3">ATCC 6205 / CBS 148.51 / DSM 1962 / NBRC 6347 / NRRL 1970</strain>
    </source>
</reference>
<dbReference type="GeneID" id="4388649"/>
<evidence type="ECO:0000313" key="2">
    <source>
        <dbReference type="EMBL" id="EAQ91074.1"/>
    </source>
</evidence>
<dbReference type="InParanoid" id="Q2H9U5"/>
<gene>
    <name evidence="2" type="ORF">CHGG_03009</name>
</gene>
<dbReference type="EMBL" id="CH408030">
    <property type="protein sequence ID" value="EAQ91074.1"/>
    <property type="molecule type" value="Genomic_DNA"/>
</dbReference>
<evidence type="ECO:0000256" key="1">
    <source>
        <dbReference type="SAM" id="MobiDB-lite"/>
    </source>
</evidence>